<accession>A0AAW1HPT4</accession>
<keyword evidence="3" id="KW-0378">Hydrolase</keyword>
<feature type="compositionally biased region" description="Acidic residues" evidence="7">
    <location>
        <begin position="320"/>
        <end position="330"/>
    </location>
</feature>
<comment type="similarity">
    <text evidence="2">Belongs to the AAA ATPase family. BCS1 subfamily.</text>
</comment>
<dbReference type="Gene3D" id="3.40.50.300">
    <property type="entry name" value="P-loop containing nucleotide triphosphate hydrolases"/>
    <property type="match status" value="1"/>
</dbReference>
<evidence type="ECO:0000256" key="5">
    <source>
        <dbReference type="ARBA" id="ARBA00049360"/>
    </source>
</evidence>
<dbReference type="InterPro" id="IPR058017">
    <property type="entry name" value="At3g28540-like_C"/>
</dbReference>
<evidence type="ECO:0000256" key="7">
    <source>
        <dbReference type="SAM" id="MobiDB-lite"/>
    </source>
</evidence>
<reference evidence="9" key="1">
    <citation type="submission" date="2024-03" db="EMBL/GenBank/DDBJ databases">
        <title>WGS assembly of Saponaria officinalis var. Norfolk2.</title>
        <authorList>
            <person name="Jenkins J."/>
            <person name="Shu S."/>
            <person name="Grimwood J."/>
            <person name="Barry K."/>
            <person name="Goodstein D."/>
            <person name="Schmutz J."/>
            <person name="Leebens-Mack J."/>
            <person name="Osbourn A."/>
        </authorList>
    </citation>
    <scope>NUCLEOTIDE SEQUENCE [LARGE SCALE GENOMIC DNA]</scope>
    <source>
        <strain evidence="9">JIC</strain>
    </source>
</reference>
<evidence type="ECO:0000256" key="3">
    <source>
        <dbReference type="ARBA" id="ARBA00022801"/>
    </source>
</evidence>
<protein>
    <recommendedName>
        <fullName evidence="8">AAA+ ATPase domain-containing protein</fullName>
    </recommendedName>
</protein>
<evidence type="ECO:0000313" key="10">
    <source>
        <dbReference type="Proteomes" id="UP001443914"/>
    </source>
</evidence>
<evidence type="ECO:0000256" key="2">
    <source>
        <dbReference type="ARBA" id="ARBA00007448"/>
    </source>
</evidence>
<dbReference type="GO" id="GO:0005524">
    <property type="term" value="F:ATP binding"/>
    <property type="evidence" value="ECO:0007669"/>
    <property type="project" value="UniProtKB-KW"/>
</dbReference>
<comment type="caution">
    <text evidence="9">The sequence shown here is derived from an EMBL/GenBank/DDBJ whole genome shotgun (WGS) entry which is preliminary data.</text>
</comment>
<gene>
    <name evidence="9" type="ORF">RND81_11G208800</name>
</gene>
<dbReference type="EMBL" id="JBDFQZ010000011">
    <property type="protein sequence ID" value="KAK9678397.1"/>
    <property type="molecule type" value="Genomic_DNA"/>
</dbReference>
<feature type="region of interest" description="Disordered" evidence="7">
    <location>
        <begin position="471"/>
        <end position="505"/>
    </location>
</feature>
<feature type="domain" description="AAA+ ATPase" evidence="8">
    <location>
        <begin position="242"/>
        <end position="401"/>
    </location>
</feature>
<feature type="compositionally biased region" description="Basic and acidic residues" evidence="7">
    <location>
        <begin position="331"/>
        <end position="343"/>
    </location>
</feature>
<name>A0AAW1HPT4_SAPOF</name>
<dbReference type="Proteomes" id="UP001443914">
    <property type="component" value="Unassembled WGS sequence"/>
</dbReference>
<evidence type="ECO:0000256" key="1">
    <source>
        <dbReference type="ARBA" id="ARBA00001946"/>
    </source>
</evidence>
<dbReference type="GO" id="GO:0006950">
    <property type="term" value="P:response to stress"/>
    <property type="evidence" value="ECO:0007669"/>
    <property type="project" value="UniProtKB-ARBA"/>
</dbReference>
<dbReference type="SMART" id="SM00382">
    <property type="entry name" value="AAA"/>
    <property type="match status" value="1"/>
</dbReference>
<dbReference type="Pfam" id="PF25568">
    <property type="entry name" value="AAA_lid_At3g28540"/>
    <property type="match status" value="1"/>
</dbReference>
<comment type="cofactor">
    <cofactor evidence="1">
        <name>Mg(2+)</name>
        <dbReference type="ChEBI" id="CHEBI:18420"/>
    </cofactor>
</comment>
<keyword evidence="10" id="KW-1185">Reference proteome</keyword>
<dbReference type="PROSITE" id="PS00674">
    <property type="entry name" value="AAA"/>
    <property type="match status" value="1"/>
</dbReference>
<keyword evidence="6" id="KW-0067">ATP-binding</keyword>
<proteinExistence type="inferred from homology"/>
<dbReference type="InterPro" id="IPR003960">
    <property type="entry name" value="ATPase_AAA_CS"/>
</dbReference>
<dbReference type="InterPro" id="IPR027417">
    <property type="entry name" value="P-loop_NTPase"/>
</dbReference>
<dbReference type="Pfam" id="PF00004">
    <property type="entry name" value="AAA"/>
    <property type="match status" value="1"/>
</dbReference>
<evidence type="ECO:0000256" key="6">
    <source>
        <dbReference type="RuleBase" id="RU003651"/>
    </source>
</evidence>
<feature type="region of interest" description="Disordered" evidence="7">
    <location>
        <begin position="320"/>
        <end position="344"/>
    </location>
</feature>
<dbReference type="AlphaFoldDB" id="A0AAW1HPT4"/>
<dbReference type="Pfam" id="PF14363">
    <property type="entry name" value="AAA_assoc"/>
    <property type="match status" value="1"/>
</dbReference>
<dbReference type="InterPro" id="IPR050747">
    <property type="entry name" value="Mitochondrial_chaperone_BCS1"/>
</dbReference>
<keyword evidence="4" id="KW-0460">Magnesium</keyword>
<evidence type="ECO:0000256" key="4">
    <source>
        <dbReference type="ARBA" id="ARBA00022842"/>
    </source>
</evidence>
<dbReference type="SUPFAM" id="SSF52540">
    <property type="entry name" value="P-loop containing nucleoside triphosphate hydrolases"/>
    <property type="match status" value="1"/>
</dbReference>
<evidence type="ECO:0000259" key="8">
    <source>
        <dbReference type="SMART" id="SM00382"/>
    </source>
</evidence>
<comment type="catalytic activity">
    <reaction evidence="5">
        <text>ATP + H2O = ADP + phosphate + H(+)</text>
        <dbReference type="Rhea" id="RHEA:13065"/>
        <dbReference type="ChEBI" id="CHEBI:15377"/>
        <dbReference type="ChEBI" id="CHEBI:15378"/>
        <dbReference type="ChEBI" id="CHEBI:30616"/>
        <dbReference type="ChEBI" id="CHEBI:43474"/>
        <dbReference type="ChEBI" id="CHEBI:456216"/>
    </reaction>
</comment>
<dbReference type="InterPro" id="IPR025753">
    <property type="entry name" value="AAA_N_dom"/>
</dbReference>
<dbReference type="InterPro" id="IPR003959">
    <property type="entry name" value="ATPase_AAA_core"/>
</dbReference>
<dbReference type="CDD" id="cd19510">
    <property type="entry name" value="RecA-like_BCS1"/>
    <property type="match status" value="1"/>
</dbReference>
<dbReference type="InterPro" id="IPR003593">
    <property type="entry name" value="AAA+_ATPase"/>
</dbReference>
<keyword evidence="6" id="KW-0547">Nucleotide-binding</keyword>
<evidence type="ECO:0000313" key="9">
    <source>
        <dbReference type="EMBL" id="KAK9678397.1"/>
    </source>
</evidence>
<sequence length="505" mass="57818">MNNVFSVASLFTLYTSLTAILSLFQQFYNQFVPEKVRDYIASKIDQVFFSDRSPKTTFTLIVNEKDHEYEMEKNLLYEACEAYVTTKISSSAKRLTGSYTNEDEPISFGIAQGEEFVERLEKDGIQIVWKFFCRNSQGEDDFYSGHKKSFELCFDLAHKTEVLDSHIPLVVVKYYEEMKKTKKKINLYSVENGGYHWSSVQFSHPFTFDALALDPKVKQCIIDDLDKFIERKQFYKKVGKAWKRGYLLYGPPGTGKSSLIAAMANYLKYDIYDVQLSGVEDDAMLRRMMLSTENKSILVIEDIDCAMGLSRDYSTDNAVDFENDESDDELENRGSRVTDKDTSNTESKVSLSGILNFIDGLWSCCADERIIVLTTNRKEKLDKALLRPGRMDMHIHMSYLTMNAFKILANNYLGVTGEHSLYNEIEQLLETANATPAQVAEELLRSDDVDVALSSVVDMLKKRLNRLERLQKKGNDKSRKSLKGHELNKDESVEKMPDICGDIRA</sequence>
<dbReference type="Gene3D" id="6.10.280.40">
    <property type="match status" value="1"/>
</dbReference>
<dbReference type="PANTHER" id="PTHR23070">
    <property type="entry name" value="BCS1 AAA-TYPE ATPASE"/>
    <property type="match status" value="1"/>
</dbReference>
<organism evidence="9 10">
    <name type="scientific">Saponaria officinalis</name>
    <name type="common">Common soapwort</name>
    <name type="synonym">Lychnis saponaria</name>
    <dbReference type="NCBI Taxonomy" id="3572"/>
    <lineage>
        <taxon>Eukaryota</taxon>
        <taxon>Viridiplantae</taxon>
        <taxon>Streptophyta</taxon>
        <taxon>Embryophyta</taxon>
        <taxon>Tracheophyta</taxon>
        <taxon>Spermatophyta</taxon>
        <taxon>Magnoliopsida</taxon>
        <taxon>eudicotyledons</taxon>
        <taxon>Gunneridae</taxon>
        <taxon>Pentapetalae</taxon>
        <taxon>Caryophyllales</taxon>
        <taxon>Caryophyllaceae</taxon>
        <taxon>Caryophylleae</taxon>
        <taxon>Saponaria</taxon>
    </lineage>
</organism>
<dbReference type="GO" id="GO:0016887">
    <property type="term" value="F:ATP hydrolysis activity"/>
    <property type="evidence" value="ECO:0007669"/>
    <property type="project" value="InterPro"/>
</dbReference>